<dbReference type="Proteomes" id="UP000053555">
    <property type="component" value="Unassembled WGS sequence"/>
</dbReference>
<protein>
    <submittedName>
        <fullName evidence="1">Uncharacterized protein</fullName>
    </submittedName>
</protein>
<organism evidence="1">
    <name type="scientific">Glycine soja</name>
    <name type="common">Wild soybean</name>
    <dbReference type="NCBI Taxonomy" id="3848"/>
    <lineage>
        <taxon>Eukaryota</taxon>
        <taxon>Viridiplantae</taxon>
        <taxon>Streptophyta</taxon>
        <taxon>Embryophyta</taxon>
        <taxon>Tracheophyta</taxon>
        <taxon>Spermatophyta</taxon>
        <taxon>Magnoliopsida</taxon>
        <taxon>eudicotyledons</taxon>
        <taxon>Gunneridae</taxon>
        <taxon>Pentapetalae</taxon>
        <taxon>rosids</taxon>
        <taxon>fabids</taxon>
        <taxon>Fabales</taxon>
        <taxon>Fabaceae</taxon>
        <taxon>Papilionoideae</taxon>
        <taxon>50 kb inversion clade</taxon>
        <taxon>NPAAA clade</taxon>
        <taxon>indigoferoid/millettioid clade</taxon>
        <taxon>Phaseoleae</taxon>
        <taxon>Glycine</taxon>
        <taxon>Glycine subgen. Soja</taxon>
    </lineage>
</organism>
<gene>
    <name evidence="1" type="ORF">glysoja_035904</name>
</gene>
<dbReference type="EMBL" id="KN650452">
    <property type="protein sequence ID" value="KHN31909.1"/>
    <property type="molecule type" value="Genomic_DNA"/>
</dbReference>
<evidence type="ECO:0000313" key="1">
    <source>
        <dbReference type="EMBL" id="KHN31909.1"/>
    </source>
</evidence>
<accession>A0A0B2RHW7</accession>
<name>A0A0B2RHW7_GLYSO</name>
<proteinExistence type="predicted"/>
<sequence length="67" mass="7689">MAIIRTGTNTTPMEQLTNHQNEDVHIEDETDLSSIVRRVQAQVSEMQKHHAEEIVVLWRKNAPPRGT</sequence>
<dbReference type="AlphaFoldDB" id="A0A0B2RHW7"/>
<reference evidence="1" key="1">
    <citation type="submission" date="2014-07" db="EMBL/GenBank/DDBJ databases">
        <title>Identification of a novel salt tolerance gene in wild soybean by whole-genome sequencing.</title>
        <authorList>
            <person name="Lam H.-M."/>
            <person name="Qi X."/>
            <person name="Li M.-W."/>
            <person name="Liu X."/>
            <person name="Xie M."/>
            <person name="Ni M."/>
            <person name="Xu X."/>
        </authorList>
    </citation>
    <scope>NUCLEOTIDE SEQUENCE [LARGE SCALE GENOMIC DNA]</scope>
    <source>
        <tissue evidence="1">Root</tissue>
    </source>
</reference>